<dbReference type="EMBL" id="JBHMCE010000024">
    <property type="protein sequence ID" value="MFB9534178.1"/>
    <property type="molecule type" value="Genomic_DNA"/>
</dbReference>
<evidence type="ECO:0000313" key="4">
    <source>
        <dbReference type="Proteomes" id="UP001589646"/>
    </source>
</evidence>
<evidence type="ECO:0008006" key="5">
    <source>
        <dbReference type="Google" id="ProtNLM"/>
    </source>
</evidence>
<feature type="region of interest" description="Disordered" evidence="2">
    <location>
        <begin position="1"/>
        <end position="22"/>
    </location>
</feature>
<reference evidence="3 4" key="1">
    <citation type="submission" date="2024-09" db="EMBL/GenBank/DDBJ databases">
        <authorList>
            <person name="Sun Q."/>
            <person name="Mori K."/>
        </authorList>
    </citation>
    <scope>NUCLEOTIDE SEQUENCE [LARGE SCALE GENOMIC DNA]</scope>
    <source>
        <strain evidence="3 4">JCM 3323</strain>
    </source>
</reference>
<dbReference type="RefSeq" id="WP_346119750.1">
    <property type="nucleotide sequence ID" value="NZ_BAAAXC010000009.1"/>
</dbReference>
<feature type="coiled-coil region" evidence="1">
    <location>
        <begin position="615"/>
        <end position="666"/>
    </location>
</feature>
<keyword evidence="1" id="KW-0175">Coiled coil</keyword>
<protein>
    <recommendedName>
        <fullName evidence="5">Helix-turn-helix domain-containing protein</fullName>
    </recommendedName>
</protein>
<sequence>MCCHEHPNRARRSTVNKDAEVSTAHDALQHALERLRAAGGDGRAIGHDHLAVIRHHAVARMRQGSRPADLAAEYGLARATLYRWRERGKAGDHELEARPGGRTPYKMLPESRRVLREALLADPRRLGLGRPLWSRRLVARYLREQARVVISGKHLRALLRQLGLWPAGGLPTYAEQCAKVPEWLAEEFGRVRARAEAQAAPLFFLQIMPLPGELQLMSIVRTNGTQRSFAVLPADDAMDDVHGEFLDRVLATRTGPIFLITDPLIAPSMRAVAAAARRRSSRLTLVHLPAPRDAGVRTTLRQSALTAHRAVHARLRAAVDMVCDESSALALDRPLLGRPVRSALLDAVRRRRQAQALRERCSALRKAAEAVTAQSRQTVKQVRAELNQLIAASRRSDSKIGITELAAATGMTRNAINLVVRRTTELPPQSPMSAPEAINRVSRTAEQWRELSAQHETDLRLVAFVSDVFDKAAAVERQIAADRDQAVMACHQVGMSVRDLARDAGVSENMIYTLIGPITPGRHGSDPLLARLGEVAARWRSAREQTASARRRRAEQEELRRQAIATETSCRTQRNRLIELCASSGYTMAEIAAWSGVDLATAAGSLSARRRQVTFEEGRQALQELRTAVEQVREARWEVDRQRLVCERLEADRRRHAEAEDAVRRERDGVLLKCRGAGATIATLAACVQVDAHTIREALRAAEGDAAEEEALATSR</sequence>
<gene>
    <name evidence="3" type="ORF">ACFFRN_46950</name>
</gene>
<dbReference type="InterPro" id="IPR009057">
    <property type="entry name" value="Homeodomain-like_sf"/>
</dbReference>
<accession>A0ABV5QFZ8</accession>
<evidence type="ECO:0000256" key="2">
    <source>
        <dbReference type="SAM" id="MobiDB-lite"/>
    </source>
</evidence>
<proteinExistence type="predicted"/>
<dbReference type="Proteomes" id="UP001589646">
    <property type="component" value="Unassembled WGS sequence"/>
</dbReference>
<comment type="caution">
    <text evidence="3">The sequence shown here is derived from an EMBL/GenBank/DDBJ whole genome shotgun (WGS) entry which is preliminary data.</text>
</comment>
<dbReference type="SUPFAM" id="SSF46689">
    <property type="entry name" value="Homeodomain-like"/>
    <property type="match status" value="1"/>
</dbReference>
<evidence type="ECO:0000313" key="3">
    <source>
        <dbReference type="EMBL" id="MFB9534178.1"/>
    </source>
</evidence>
<organism evidence="3 4">
    <name type="scientific">Nonomuraea roseola</name>
    <dbReference type="NCBI Taxonomy" id="46179"/>
    <lineage>
        <taxon>Bacteria</taxon>
        <taxon>Bacillati</taxon>
        <taxon>Actinomycetota</taxon>
        <taxon>Actinomycetes</taxon>
        <taxon>Streptosporangiales</taxon>
        <taxon>Streptosporangiaceae</taxon>
        <taxon>Nonomuraea</taxon>
    </lineage>
</organism>
<name>A0ABV5QFZ8_9ACTN</name>
<evidence type="ECO:0000256" key="1">
    <source>
        <dbReference type="SAM" id="Coils"/>
    </source>
</evidence>
<keyword evidence="4" id="KW-1185">Reference proteome</keyword>